<dbReference type="InterPro" id="IPR036388">
    <property type="entry name" value="WH-like_DNA-bd_sf"/>
</dbReference>
<dbReference type="Pfam" id="PF03551">
    <property type="entry name" value="PadR"/>
    <property type="match status" value="1"/>
</dbReference>
<accession>A0A2T4Q3S9</accession>
<organism evidence="2 3">
    <name type="scientific">Staphylococcus warneri</name>
    <dbReference type="NCBI Taxonomy" id="1292"/>
    <lineage>
        <taxon>Bacteria</taxon>
        <taxon>Bacillati</taxon>
        <taxon>Bacillota</taxon>
        <taxon>Bacilli</taxon>
        <taxon>Bacillales</taxon>
        <taxon>Staphylococcaceae</taxon>
        <taxon>Staphylococcus</taxon>
    </lineage>
</organism>
<sequence>MFNRNNNRLNRGMRHFEGFDMNRGQGRGPGQFGDFRQMNGRDRFFKKGNLQFVILEMLKEEPRHGYQIIKDLEEKFKGFYSPSPGSVYPILQMLEDRDFVTITKDGNKKVYSITEEGQQFVEENKENSDFSERMAQFENVDFEEMKQSREKLHDLFHLFMKASKESMQDNDKKEQLDKIIKETKEKLEQLSK</sequence>
<dbReference type="PANTHER" id="PTHR43252:SF2">
    <property type="entry name" value="TRANSCRIPTION REGULATOR, PADR-LIKE FAMILY"/>
    <property type="match status" value="1"/>
</dbReference>
<dbReference type="EMBL" id="PZEV01000001">
    <property type="protein sequence ID" value="PTI52649.1"/>
    <property type="molecule type" value="Genomic_DNA"/>
</dbReference>
<dbReference type="AlphaFoldDB" id="A0A2T4Q3S9"/>
<dbReference type="Proteomes" id="UP000240717">
    <property type="component" value="Unassembled WGS sequence"/>
</dbReference>
<evidence type="ECO:0000313" key="3">
    <source>
        <dbReference type="Proteomes" id="UP000240717"/>
    </source>
</evidence>
<name>A0A2T4Q3S9_STAWA</name>
<dbReference type="InterPro" id="IPR005149">
    <property type="entry name" value="Tscrpt_reg_PadR_N"/>
</dbReference>
<evidence type="ECO:0000313" key="2">
    <source>
        <dbReference type="EMBL" id="PTI52649.1"/>
    </source>
</evidence>
<proteinExistence type="predicted"/>
<dbReference type="SUPFAM" id="SSF46785">
    <property type="entry name" value="Winged helix' DNA-binding domain"/>
    <property type="match status" value="1"/>
</dbReference>
<dbReference type="Gene3D" id="1.10.10.10">
    <property type="entry name" value="Winged helix-like DNA-binding domain superfamily/Winged helix DNA-binding domain"/>
    <property type="match status" value="1"/>
</dbReference>
<protein>
    <submittedName>
        <fullName evidence="2">PadR family transcriptional regulator</fullName>
    </submittedName>
</protein>
<dbReference type="RefSeq" id="WP_107532337.1">
    <property type="nucleotide sequence ID" value="NZ_JBLGEG010000002.1"/>
</dbReference>
<dbReference type="PANTHER" id="PTHR43252">
    <property type="entry name" value="TRANSCRIPTIONAL REGULATOR YQJI"/>
    <property type="match status" value="1"/>
</dbReference>
<comment type="caution">
    <text evidence="2">The sequence shown here is derived from an EMBL/GenBank/DDBJ whole genome shotgun (WGS) entry which is preliminary data.</text>
</comment>
<evidence type="ECO:0000259" key="1">
    <source>
        <dbReference type="Pfam" id="PF03551"/>
    </source>
</evidence>
<dbReference type="InterPro" id="IPR036390">
    <property type="entry name" value="WH_DNA-bd_sf"/>
</dbReference>
<gene>
    <name evidence="2" type="ORF">BU085_00075</name>
</gene>
<feature type="domain" description="Transcription regulator PadR N-terminal" evidence="1">
    <location>
        <begin position="54"/>
        <end position="122"/>
    </location>
</feature>
<dbReference type="STRING" id="1194526.A284_01435"/>
<reference evidence="2 3" key="1">
    <citation type="journal article" date="2016" name="Front. Microbiol.">
        <title>Comprehensive Phylogenetic Analysis of Bovine Non-aureus Staphylococci Species Based on Whole-Genome Sequencing.</title>
        <authorList>
            <person name="Naushad S."/>
            <person name="Barkema H.W."/>
            <person name="Luby C."/>
            <person name="Condas L.A."/>
            <person name="Nobrega D.B."/>
            <person name="Carson D.A."/>
            <person name="De Buck J."/>
        </authorList>
    </citation>
    <scope>NUCLEOTIDE SEQUENCE [LARGE SCALE GENOMIC DNA]</scope>
    <source>
        <strain evidence="2 3">SNUC 2993</strain>
    </source>
</reference>